<evidence type="ECO:0000313" key="4">
    <source>
        <dbReference type="Proteomes" id="UP000264353"/>
    </source>
</evidence>
<keyword evidence="2" id="KW-0472">Membrane</keyword>
<sequence length="100" mass="10569">MTTSILENHTSTATSSASSSREGISASASTTSSSSMLRPSFNILWILLPKVFGSSKLNPEVSRAVSKRRSKISFTDLSFLSASALFLSSSMIAFSGLISI</sequence>
<feature type="compositionally biased region" description="Low complexity" evidence="1">
    <location>
        <begin position="10"/>
        <end position="35"/>
    </location>
</feature>
<feature type="non-terminal residue" evidence="3">
    <location>
        <position position="100"/>
    </location>
</feature>
<feature type="transmembrane region" description="Helical" evidence="2">
    <location>
        <begin position="77"/>
        <end position="98"/>
    </location>
</feature>
<dbReference type="EMBL" id="CM010636">
    <property type="protein sequence ID" value="RID45917.1"/>
    <property type="molecule type" value="Genomic_DNA"/>
</dbReference>
<name>A0A397XY75_BRACM</name>
<reference evidence="3 4" key="1">
    <citation type="submission" date="2018-06" db="EMBL/GenBank/DDBJ databases">
        <title>WGS assembly of Brassica rapa FPsc.</title>
        <authorList>
            <person name="Bowman J."/>
            <person name="Kohchi T."/>
            <person name="Yamato K."/>
            <person name="Jenkins J."/>
            <person name="Shu S."/>
            <person name="Ishizaki K."/>
            <person name="Yamaoka S."/>
            <person name="Nishihama R."/>
            <person name="Nakamura Y."/>
            <person name="Berger F."/>
            <person name="Adam C."/>
            <person name="Aki S."/>
            <person name="Althoff F."/>
            <person name="Araki T."/>
            <person name="Arteaga-Vazquez M."/>
            <person name="Balasubrmanian S."/>
            <person name="Bauer D."/>
            <person name="Boehm C."/>
            <person name="Briginshaw L."/>
            <person name="Caballero-Perez J."/>
            <person name="Catarino B."/>
            <person name="Chen F."/>
            <person name="Chiyoda S."/>
            <person name="Chovatia M."/>
            <person name="Davies K."/>
            <person name="Delmans M."/>
            <person name="Demura T."/>
            <person name="Dierschke T."/>
            <person name="Dolan L."/>
            <person name="Dorantes-Acosta A."/>
            <person name="Eklund D."/>
            <person name="Florent S."/>
            <person name="Flores-Sandoval E."/>
            <person name="Fujiyama A."/>
            <person name="Fukuzawa H."/>
            <person name="Galik B."/>
            <person name="Grimanelli D."/>
            <person name="Grimwood J."/>
            <person name="Grossniklaus U."/>
            <person name="Hamada T."/>
            <person name="Haseloff J."/>
            <person name="Hetherington A."/>
            <person name="Higo A."/>
            <person name="Hirakawa Y."/>
            <person name="Hundley H."/>
            <person name="Ikeda Y."/>
            <person name="Inoue K."/>
            <person name="Inoue S."/>
            <person name="Ishida S."/>
            <person name="Jia Q."/>
            <person name="Kakita M."/>
            <person name="Kanazawa T."/>
            <person name="Kawai Y."/>
            <person name="Kawashima T."/>
            <person name="Kennedy M."/>
            <person name="Kinose K."/>
            <person name="Kinoshita T."/>
            <person name="Kohara Y."/>
            <person name="Koide E."/>
            <person name="Komatsu K."/>
            <person name="Kopischke S."/>
            <person name="Kubo M."/>
            <person name="Kyozuka J."/>
            <person name="Lagercrantz U."/>
            <person name="Lin S."/>
            <person name="Lindquist E."/>
            <person name="Lipzen A."/>
            <person name="Lu C."/>
            <person name="Luna E."/>
            <person name="Martienssen R."/>
            <person name="Minamino N."/>
            <person name="Mizutani M."/>
            <person name="Mizutani M."/>
            <person name="Mochizuki N."/>
            <person name="Monte I."/>
            <person name="Mosher R."/>
            <person name="Nagasaki H."/>
            <person name="Nakagami H."/>
            <person name="Naramoto S."/>
            <person name="Nishitani K."/>
            <person name="Ohtani M."/>
            <person name="Okamoto T."/>
            <person name="Okumura M."/>
            <person name="Phillips J."/>
            <person name="Pollak B."/>
            <person name="Reinders A."/>
            <person name="Roevekamp M."/>
            <person name="Sano R."/>
            <person name="Sawa S."/>
            <person name="Schmid M."/>
            <person name="Shirakawa M."/>
            <person name="Solano R."/>
            <person name="Spunde A."/>
            <person name="Suetsugu N."/>
            <person name="Sugano S."/>
            <person name="Sugiyama A."/>
            <person name="Sun R."/>
            <person name="Suzuki Y."/>
            <person name="Takenaka M."/>
            <person name="Takezawa D."/>
            <person name="Tomogane H."/>
            <person name="Tsuzuki M."/>
            <person name="Ueda T."/>
            <person name="Umeda M."/>
            <person name="Ward J."/>
            <person name="Watanabe Y."/>
            <person name="Yazaki K."/>
            <person name="Yokoyama R."/>
            <person name="Yoshitake Y."/>
            <person name="Yotsui I."/>
            <person name="Zachgo S."/>
            <person name="Schmutz J."/>
        </authorList>
    </citation>
    <scope>NUCLEOTIDE SEQUENCE [LARGE SCALE GENOMIC DNA]</scope>
    <source>
        <strain evidence="4">cv. B-3</strain>
    </source>
</reference>
<evidence type="ECO:0000256" key="1">
    <source>
        <dbReference type="SAM" id="MobiDB-lite"/>
    </source>
</evidence>
<keyword evidence="2" id="KW-0812">Transmembrane</keyword>
<accession>A0A397XY75</accession>
<evidence type="ECO:0000256" key="2">
    <source>
        <dbReference type="SAM" id="Phobius"/>
    </source>
</evidence>
<feature type="region of interest" description="Disordered" evidence="1">
    <location>
        <begin position="1"/>
        <end position="35"/>
    </location>
</feature>
<proteinExistence type="predicted"/>
<dbReference type="AlphaFoldDB" id="A0A397XY75"/>
<protein>
    <submittedName>
        <fullName evidence="3">Uncharacterized protein</fullName>
    </submittedName>
</protein>
<organism evidence="3 4">
    <name type="scientific">Brassica campestris</name>
    <name type="common">Field mustard</name>
    <dbReference type="NCBI Taxonomy" id="3711"/>
    <lineage>
        <taxon>Eukaryota</taxon>
        <taxon>Viridiplantae</taxon>
        <taxon>Streptophyta</taxon>
        <taxon>Embryophyta</taxon>
        <taxon>Tracheophyta</taxon>
        <taxon>Spermatophyta</taxon>
        <taxon>Magnoliopsida</taxon>
        <taxon>eudicotyledons</taxon>
        <taxon>Gunneridae</taxon>
        <taxon>Pentapetalae</taxon>
        <taxon>rosids</taxon>
        <taxon>malvids</taxon>
        <taxon>Brassicales</taxon>
        <taxon>Brassicaceae</taxon>
        <taxon>Brassiceae</taxon>
        <taxon>Brassica</taxon>
    </lineage>
</organism>
<keyword evidence="2" id="KW-1133">Transmembrane helix</keyword>
<gene>
    <name evidence="3" type="ORF">BRARA_I02611</name>
</gene>
<dbReference type="Proteomes" id="UP000264353">
    <property type="component" value="Chromosome A9"/>
</dbReference>
<evidence type="ECO:0000313" key="3">
    <source>
        <dbReference type="EMBL" id="RID45917.1"/>
    </source>
</evidence>